<proteinExistence type="predicted"/>
<keyword evidence="2" id="KW-1185">Reference proteome</keyword>
<sequence>MDVKTTFLNGDLDEEVYMKQLEGFVMSGNEHKIHFYECGCVFPALGTGAISWSSKKQMHHWFTMESEFVALDAAGKEAEWLRNLIYEILIWPKPIAPITI</sequence>
<protein>
    <submittedName>
        <fullName evidence="1">Zinc finger, CCHC-type containing protein</fullName>
    </submittedName>
</protein>
<dbReference type="Proteomes" id="UP001151760">
    <property type="component" value="Unassembled WGS sequence"/>
</dbReference>
<reference evidence="1" key="1">
    <citation type="journal article" date="2022" name="Int. J. Mol. Sci.">
        <title>Draft Genome of Tanacetum Coccineum: Genomic Comparison of Closely Related Tanacetum-Family Plants.</title>
        <authorList>
            <person name="Yamashiro T."/>
            <person name="Shiraishi A."/>
            <person name="Nakayama K."/>
            <person name="Satake H."/>
        </authorList>
    </citation>
    <scope>NUCLEOTIDE SEQUENCE</scope>
</reference>
<accession>A0ABQ4YFX4</accession>
<reference evidence="1" key="2">
    <citation type="submission" date="2022-01" db="EMBL/GenBank/DDBJ databases">
        <authorList>
            <person name="Yamashiro T."/>
            <person name="Shiraishi A."/>
            <person name="Satake H."/>
            <person name="Nakayama K."/>
        </authorList>
    </citation>
    <scope>NUCLEOTIDE SEQUENCE</scope>
</reference>
<dbReference type="EMBL" id="BQNB010010368">
    <property type="protein sequence ID" value="GJS76341.1"/>
    <property type="molecule type" value="Genomic_DNA"/>
</dbReference>
<organism evidence="1 2">
    <name type="scientific">Tanacetum coccineum</name>
    <dbReference type="NCBI Taxonomy" id="301880"/>
    <lineage>
        <taxon>Eukaryota</taxon>
        <taxon>Viridiplantae</taxon>
        <taxon>Streptophyta</taxon>
        <taxon>Embryophyta</taxon>
        <taxon>Tracheophyta</taxon>
        <taxon>Spermatophyta</taxon>
        <taxon>Magnoliopsida</taxon>
        <taxon>eudicotyledons</taxon>
        <taxon>Gunneridae</taxon>
        <taxon>Pentapetalae</taxon>
        <taxon>asterids</taxon>
        <taxon>campanulids</taxon>
        <taxon>Asterales</taxon>
        <taxon>Asteraceae</taxon>
        <taxon>Asteroideae</taxon>
        <taxon>Anthemideae</taxon>
        <taxon>Anthemidinae</taxon>
        <taxon>Tanacetum</taxon>
    </lineage>
</organism>
<evidence type="ECO:0000313" key="1">
    <source>
        <dbReference type="EMBL" id="GJS76341.1"/>
    </source>
</evidence>
<gene>
    <name evidence="1" type="ORF">Tco_0726222</name>
</gene>
<evidence type="ECO:0000313" key="2">
    <source>
        <dbReference type="Proteomes" id="UP001151760"/>
    </source>
</evidence>
<name>A0ABQ4YFX4_9ASTR</name>
<comment type="caution">
    <text evidence="1">The sequence shown here is derived from an EMBL/GenBank/DDBJ whole genome shotgun (WGS) entry which is preliminary data.</text>
</comment>